<proteinExistence type="predicted"/>
<name>A0A1V5MI08_UNCT6</name>
<dbReference type="InterPro" id="IPR012902">
    <property type="entry name" value="N_methyl_site"/>
</dbReference>
<dbReference type="InterPro" id="IPR045584">
    <property type="entry name" value="Pilin-like"/>
</dbReference>
<dbReference type="PANTHER" id="PTHR30093">
    <property type="entry name" value="GENERAL SECRETION PATHWAY PROTEIN G"/>
    <property type="match status" value="1"/>
</dbReference>
<dbReference type="EMBL" id="MWAK01000065">
    <property type="protein sequence ID" value="OPZ92826.1"/>
    <property type="molecule type" value="Genomic_DNA"/>
</dbReference>
<dbReference type="NCBIfam" id="TIGR02532">
    <property type="entry name" value="IV_pilin_GFxxxE"/>
    <property type="match status" value="1"/>
</dbReference>
<dbReference type="Proteomes" id="UP000485484">
    <property type="component" value="Unassembled WGS sequence"/>
</dbReference>
<dbReference type="Pfam" id="PF07596">
    <property type="entry name" value="SBP_bac_10"/>
    <property type="match status" value="1"/>
</dbReference>
<comment type="caution">
    <text evidence="3">The sequence shown here is derived from an EMBL/GenBank/DDBJ whole genome shotgun (WGS) entry which is preliminary data.</text>
</comment>
<sequence length="193" mass="21612">MKRSDKKEGFTLIELLVVISIIAILAAMLLPALSKAREKARQANCTNNLKQLGIATRIYAEDWGGYYPYNYGNDPYFKTVLLPYLNNKTKLTYCPKTNVPDQYKYGPNMILALGPGSRTVKKISNEESPSERIYLAETTSTYVGSNNQPNNKVDYRHNGMANFLFMDGHVEAAGPDKYGYLCGPAYAGIPPHW</sequence>
<evidence type="ECO:0000313" key="3">
    <source>
        <dbReference type="EMBL" id="OPZ92826.1"/>
    </source>
</evidence>
<keyword evidence="1" id="KW-1133">Transmembrane helix</keyword>
<evidence type="ECO:0000256" key="1">
    <source>
        <dbReference type="SAM" id="Phobius"/>
    </source>
</evidence>
<feature type="transmembrane region" description="Helical" evidence="1">
    <location>
        <begin position="12"/>
        <end position="33"/>
    </location>
</feature>
<accession>A0A1V5MI08</accession>
<dbReference type="PANTHER" id="PTHR30093:SF2">
    <property type="entry name" value="TYPE II SECRETION SYSTEM PROTEIN H"/>
    <property type="match status" value="1"/>
</dbReference>
<dbReference type="PROSITE" id="PS00409">
    <property type="entry name" value="PROKAR_NTER_METHYL"/>
    <property type="match status" value="1"/>
</dbReference>
<evidence type="ECO:0000259" key="2">
    <source>
        <dbReference type="Pfam" id="PF07596"/>
    </source>
</evidence>
<gene>
    <name evidence="3" type="primary">epsG_4</name>
    <name evidence="3" type="ORF">BWY73_00618</name>
</gene>
<organism evidence="3">
    <name type="scientific">candidate division TA06 bacterium ADurb.Bin417</name>
    <dbReference type="NCBI Taxonomy" id="1852828"/>
    <lineage>
        <taxon>Bacteria</taxon>
        <taxon>Bacteria division TA06</taxon>
    </lineage>
</organism>
<keyword evidence="1" id="KW-0472">Membrane</keyword>
<dbReference type="Gene3D" id="3.30.700.10">
    <property type="entry name" value="Glycoprotein, Type 4 Pilin"/>
    <property type="match status" value="1"/>
</dbReference>
<feature type="domain" description="DUF1559" evidence="2">
    <location>
        <begin position="35"/>
        <end position="85"/>
    </location>
</feature>
<dbReference type="NCBIfam" id="TIGR04294">
    <property type="entry name" value="pre_pil_HX9DG"/>
    <property type="match status" value="1"/>
</dbReference>
<reference evidence="3" key="1">
    <citation type="submission" date="2017-02" db="EMBL/GenBank/DDBJ databases">
        <title>Delving into the versatile metabolic prowess of the omnipresent phylum Bacteroidetes.</title>
        <authorList>
            <person name="Nobu M.K."/>
            <person name="Mei R."/>
            <person name="Narihiro T."/>
            <person name="Kuroda K."/>
            <person name="Liu W.-T."/>
        </authorList>
    </citation>
    <scope>NUCLEOTIDE SEQUENCE</scope>
    <source>
        <strain evidence="3">ADurb.Bin417</strain>
    </source>
</reference>
<dbReference type="InterPro" id="IPR027558">
    <property type="entry name" value="Pre_pil_HX9DG_C"/>
</dbReference>
<dbReference type="Pfam" id="PF07963">
    <property type="entry name" value="N_methyl"/>
    <property type="match status" value="1"/>
</dbReference>
<dbReference type="SUPFAM" id="SSF54523">
    <property type="entry name" value="Pili subunits"/>
    <property type="match status" value="1"/>
</dbReference>
<keyword evidence="1" id="KW-0812">Transmembrane</keyword>
<dbReference type="InterPro" id="IPR011453">
    <property type="entry name" value="DUF1559"/>
</dbReference>
<protein>
    <submittedName>
        <fullName evidence="3">Type II secretion system protein G</fullName>
    </submittedName>
</protein>
<dbReference type="AlphaFoldDB" id="A0A1V5MI08"/>